<evidence type="ECO:0000313" key="6">
    <source>
        <dbReference type="EnsemblMetazoa" id="HelroP148163"/>
    </source>
</evidence>
<dbReference type="HOGENOM" id="CLU_013137_21_6_1"/>
<proteinExistence type="predicted"/>
<dbReference type="CTD" id="20196959"/>
<organism evidence="6 7">
    <name type="scientific">Helobdella robusta</name>
    <name type="common">Californian leech</name>
    <dbReference type="NCBI Taxonomy" id="6412"/>
    <lineage>
        <taxon>Eukaryota</taxon>
        <taxon>Metazoa</taxon>
        <taxon>Spiralia</taxon>
        <taxon>Lophotrochozoa</taxon>
        <taxon>Annelida</taxon>
        <taxon>Clitellata</taxon>
        <taxon>Hirudinea</taxon>
        <taxon>Rhynchobdellida</taxon>
        <taxon>Glossiphoniidae</taxon>
        <taxon>Helobdella</taxon>
    </lineage>
</organism>
<reference evidence="6" key="3">
    <citation type="submission" date="2015-06" db="UniProtKB">
        <authorList>
            <consortium name="EnsemblMetazoa"/>
        </authorList>
    </citation>
    <scope>IDENTIFICATION</scope>
</reference>
<keyword evidence="7" id="KW-1185">Reference proteome</keyword>
<dbReference type="EnsemblMetazoa" id="HelroT148163">
    <property type="protein sequence ID" value="HelroP148163"/>
    <property type="gene ID" value="HelroG148163"/>
</dbReference>
<dbReference type="PANTHER" id="PTHR45676">
    <property type="entry name" value="RING-H2 FINGER PROTEIN ATL51-RELATED"/>
    <property type="match status" value="1"/>
</dbReference>
<dbReference type="InterPro" id="IPR001841">
    <property type="entry name" value="Znf_RING"/>
</dbReference>
<dbReference type="KEGG" id="hro:HELRODRAFT_148163"/>
<dbReference type="InParanoid" id="T1EK59"/>
<evidence type="ECO:0000256" key="3">
    <source>
        <dbReference type="PROSITE-ProRule" id="PRU00175"/>
    </source>
</evidence>
<evidence type="ECO:0000256" key="2">
    <source>
        <dbReference type="ARBA" id="ARBA00022833"/>
    </source>
</evidence>
<accession>T1EK59</accession>
<reference evidence="7" key="1">
    <citation type="submission" date="2012-12" db="EMBL/GenBank/DDBJ databases">
        <authorList>
            <person name="Hellsten U."/>
            <person name="Grimwood J."/>
            <person name="Chapman J.A."/>
            <person name="Shapiro H."/>
            <person name="Aerts A."/>
            <person name="Otillar R.P."/>
            <person name="Terry A.Y."/>
            <person name="Boore J.L."/>
            <person name="Simakov O."/>
            <person name="Marletaz F."/>
            <person name="Cho S.-J."/>
            <person name="Edsinger-Gonzales E."/>
            <person name="Havlak P."/>
            <person name="Kuo D.-H."/>
            <person name="Larsson T."/>
            <person name="Lv J."/>
            <person name="Arendt D."/>
            <person name="Savage R."/>
            <person name="Osoegawa K."/>
            <person name="de Jong P."/>
            <person name="Lindberg D.R."/>
            <person name="Seaver E.C."/>
            <person name="Weisblat D.A."/>
            <person name="Putnam N.H."/>
            <person name="Grigoriev I.V."/>
            <person name="Rokhsar D.S."/>
        </authorList>
    </citation>
    <scope>NUCLEOTIDE SEQUENCE</scope>
</reference>
<reference evidence="5 7" key="2">
    <citation type="journal article" date="2013" name="Nature">
        <title>Insights into bilaterian evolution from three spiralian genomes.</title>
        <authorList>
            <person name="Simakov O."/>
            <person name="Marletaz F."/>
            <person name="Cho S.J."/>
            <person name="Edsinger-Gonzales E."/>
            <person name="Havlak P."/>
            <person name="Hellsten U."/>
            <person name="Kuo D.H."/>
            <person name="Larsson T."/>
            <person name="Lv J."/>
            <person name="Arendt D."/>
            <person name="Savage R."/>
            <person name="Osoegawa K."/>
            <person name="de Jong P."/>
            <person name="Grimwood J."/>
            <person name="Chapman J.A."/>
            <person name="Shapiro H."/>
            <person name="Aerts A."/>
            <person name="Otillar R.P."/>
            <person name="Terry A.Y."/>
            <person name="Boore J.L."/>
            <person name="Grigoriev I.V."/>
            <person name="Lindberg D.R."/>
            <person name="Seaver E.C."/>
            <person name="Weisblat D.A."/>
            <person name="Putnam N.H."/>
            <person name="Rokhsar D.S."/>
        </authorList>
    </citation>
    <scope>NUCLEOTIDE SEQUENCE</scope>
</reference>
<dbReference type="Gene3D" id="3.30.40.10">
    <property type="entry name" value="Zinc/RING finger domain, C3HC4 (zinc finger)"/>
    <property type="match status" value="1"/>
</dbReference>
<dbReference type="PROSITE" id="PS50089">
    <property type="entry name" value="ZF_RING_2"/>
    <property type="match status" value="1"/>
</dbReference>
<dbReference type="GO" id="GO:0008270">
    <property type="term" value="F:zinc ion binding"/>
    <property type="evidence" value="ECO:0007669"/>
    <property type="project" value="UniProtKB-KW"/>
</dbReference>
<dbReference type="SUPFAM" id="SSF57850">
    <property type="entry name" value="RING/U-box"/>
    <property type="match status" value="1"/>
</dbReference>
<dbReference type="RefSeq" id="XP_009022645.1">
    <property type="nucleotide sequence ID" value="XM_009024397.1"/>
</dbReference>
<dbReference type="InterPro" id="IPR013083">
    <property type="entry name" value="Znf_RING/FYVE/PHD"/>
</dbReference>
<evidence type="ECO:0000313" key="7">
    <source>
        <dbReference type="Proteomes" id="UP000015101"/>
    </source>
</evidence>
<protein>
    <recommendedName>
        <fullName evidence="4">RING-type domain-containing protein</fullName>
    </recommendedName>
</protein>
<dbReference type="Proteomes" id="UP000015101">
    <property type="component" value="Unassembled WGS sequence"/>
</dbReference>
<dbReference type="GeneID" id="20196959"/>
<keyword evidence="1 3" id="KW-0479">Metal-binding</keyword>
<evidence type="ECO:0000256" key="1">
    <source>
        <dbReference type="ARBA" id="ARBA00022771"/>
    </source>
</evidence>
<dbReference type="OrthoDB" id="6039854at2759"/>
<name>T1EK59_HELRO</name>
<evidence type="ECO:0000313" key="5">
    <source>
        <dbReference type="EMBL" id="ESN98644.1"/>
    </source>
</evidence>
<dbReference type="EMBL" id="KB097143">
    <property type="protein sequence ID" value="ESN98644.1"/>
    <property type="molecule type" value="Genomic_DNA"/>
</dbReference>
<dbReference type="EMBL" id="AMQM01001021">
    <property type="status" value="NOT_ANNOTATED_CDS"/>
    <property type="molecule type" value="Genomic_DNA"/>
</dbReference>
<dbReference type="AlphaFoldDB" id="T1EK59"/>
<keyword evidence="2" id="KW-0862">Zinc</keyword>
<evidence type="ECO:0000259" key="4">
    <source>
        <dbReference type="PROSITE" id="PS50089"/>
    </source>
</evidence>
<dbReference type="STRING" id="6412.T1EK59"/>
<dbReference type="PANTHER" id="PTHR45676:SF41">
    <property type="entry name" value="RING-H2 FINGER PROTEIN ATL66"/>
    <property type="match status" value="1"/>
</dbReference>
<sequence length="52" mass="6107">CVVGLEEFHEGQFVQLLPCKHSFHHSCLHEWTRITTKCPTCRKILVIRLKGF</sequence>
<dbReference type="SMART" id="SM00184">
    <property type="entry name" value="RING"/>
    <property type="match status" value="1"/>
</dbReference>
<feature type="domain" description="RING-type" evidence="4">
    <location>
        <begin position="1"/>
        <end position="42"/>
    </location>
</feature>
<keyword evidence="1 3" id="KW-0863">Zinc-finger</keyword>
<dbReference type="Pfam" id="PF13639">
    <property type="entry name" value="zf-RING_2"/>
    <property type="match status" value="1"/>
</dbReference>
<gene>
    <name evidence="6" type="primary">20196959</name>
    <name evidence="5" type="ORF">HELRODRAFT_148163</name>
</gene>